<dbReference type="InterPro" id="IPR036412">
    <property type="entry name" value="HAD-like_sf"/>
</dbReference>
<dbReference type="SUPFAM" id="SSF56784">
    <property type="entry name" value="HAD-like"/>
    <property type="match status" value="1"/>
</dbReference>
<protein>
    <recommendedName>
        <fullName evidence="4">phosphoglycolate phosphatase</fullName>
        <ecNumber evidence="4">3.1.3.18</ecNumber>
    </recommendedName>
</protein>
<comment type="caution">
    <text evidence="5">The sequence shown here is derived from an EMBL/GenBank/DDBJ whole genome shotgun (WGS) entry which is preliminary data.</text>
</comment>
<evidence type="ECO:0000256" key="1">
    <source>
        <dbReference type="ARBA" id="ARBA00000830"/>
    </source>
</evidence>
<evidence type="ECO:0000313" key="5">
    <source>
        <dbReference type="EMBL" id="NBI34581.1"/>
    </source>
</evidence>
<name>A0A7C9JDL8_9BACT</name>
<gene>
    <name evidence="5" type="ORF">D1639_05965</name>
</gene>
<dbReference type="PANTHER" id="PTHR43434:SF1">
    <property type="entry name" value="PHOSPHOGLYCOLATE PHOSPHATASE"/>
    <property type="match status" value="1"/>
</dbReference>
<dbReference type="SFLD" id="SFLDG01129">
    <property type="entry name" value="C1.5:_HAD__Beta-PGM__Phosphata"/>
    <property type="match status" value="1"/>
</dbReference>
<evidence type="ECO:0000256" key="4">
    <source>
        <dbReference type="ARBA" id="ARBA00013078"/>
    </source>
</evidence>
<comment type="catalytic activity">
    <reaction evidence="1">
        <text>2-phosphoglycolate + H2O = glycolate + phosphate</text>
        <dbReference type="Rhea" id="RHEA:14369"/>
        <dbReference type="ChEBI" id="CHEBI:15377"/>
        <dbReference type="ChEBI" id="CHEBI:29805"/>
        <dbReference type="ChEBI" id="CHEBI:43474"/>
        <dbReference type="ChEBI" id="CHEBI:58033"/>
        <dbReference type="EC" id="3.1.3.18"/>
    </reaction>
</comment>
<reference evidence="5" key="1">
    <citation type="submission" date="2018-08" db="EMBL/GenBank/DDBJ databases">
        <title>Murine metabolic-syndrome-specific gut microbial biobank.</title>
        <authorList>
            <person name="Liu C."/>
        </authorList>
    </citation>
    <scope>NUCLEOTIDE SEQUENCE [LARGE SCALE GENOMIC DNA]</scope>
    <source>
        <strain evidence="5">Z82</strain>
    </source>
</reference>
<evidence type="ECO:0000256" key="3">
    <source>
        <dbReference type="ARBA" id="ARBA00006171"/>
    </source>
</evidence>
<comment type="pathway">
    <text evidence="2">Organic acid metabolism; glycolate biosynthesis; glycolate from 2-phosphoglycolate: step 1/1.</text>
</comment>
<dbReference type="Gene3D" id="1.10.150.240">
    <property type="entry name" value="Putative phosphatase, domain 2"/>
    <property type="match status" value="1"/>
</dbReference>
<dbReference type="InterPro" id="IPR050155">
    <property type="entry name" value="HAD-like_hydrolase_sf"/>
</dbReference>
<dbReference type="Gene3D" id="3.40.50.1000">
    <property type="entry name" value="HAD superfamily/HAD-like"/>
    <property type="match status" value="1"/>
</dbReference>
<dbReference type="AlphaFoldDB" id="A0A7C9JDL8"/>
<proteinExistence type="inferred from homology"/>
<organism evidence="5">
    <name type="scientific">Muribaculaceae bacterium Z82</name>
    <dbReference type="NCBI Taxonomy" id="2304548"/>
    <lineage>
        <taxon>Bacteria</taxon>
        <taxon>Pseudomonadati</taxon>
        <taxon>Bacteroidota</taxon>
        <taxon>Bacteroidia</taxon>
        <taxon>Bacteroidales</taxon>
        <taxon>Muribaculaceae</taxon>
    </lineage>
</organism>
<accession>A0A7C9JDL8</accession>
<dbReference type="GO" id="GO:0005829">
    <property type="term" value="C:cytosol"/>
    <property type="evidence" value="ECO:0007669"/>
    <property type="project" value="TreeGrafter"/>
</dbReference>
<sequence>MVALRDEVGLGPNRFQAVVFDLDGTLLDTLPDLVLLTNSTLEEFGFPPRTADEIHSFVGNGVRPLVMQAVPEGTSDETIEAILGRWKSLYSVLGNKLTRPYPGVVELATELRARQVVTGVLSNKFEQGVIDCVGEYLPGLFEVVHGERDGIPRKPDPEGLRLVLAELGCDASKSAYVGDSPTDIACAHRAGCFAIGVSWGYHDASELREAGADAVVEHPLDILALNDSAA</sequence>
<dbReference type="InterPro" id="IPR023198">
    <property type="entry name" value="PGP-like_dom2"/>
</dbReference>
<dbReference type="SFLD" id="SFLDS00003">
    <property type="entry name" value="Haloacid_Dehalogenase"/>
    <property type="match status" value="1"/>
</dbReference>
<dbReference type="EC" id="3.1.3.18" evidence="4"/>
<dbReference type="NCBIfam" id="TIGR01549">
    <property type="entry name" value="HAD-SF-IA-v1"/>
    <property type="match status" value="1"/>
</dbReference>
<comment type="similarity">
    <text evidence="3">Belongs to the HAD-like hydrolase superfamily. CbbY/CbbZ/Gph/YieH family.</text>
</comment>
<dbReference type="EMBL" id="QWKH01000035">
    <property type="protein sequence ID" value="NBI34581.1"/>
    <property type="molecule type" value="Genomic_DNA"/>
</dbReference>
<dbReference type="InterPro" id="IPR023214">
    <property type="entry name" value="HAD_sf"/>
</dbReference>
<dbReference type="PANTHER" id="PTHR43434">
    <property type="entry name" value="PHOSPHOGLYCOLATE PHOSPHATASE"/>
    <property type="match status" value="1"/>
</dbReference>
<dbReference type="InterPro" id="IPR041492">
    <property type="entry name" value="HAD_2"/>
</dbReference>
<dbReference type="InterPro" id="IPR006439">
    <property type="entry name" value="HAD-SF_hydro_IA"/>
</dbReference>
<dbReference type="GO" id="GO:0006281">
    <property type="term" value="P:DNA repair"/>
    <property type="evidence" value="ECO:0007669"/>
    <property type="project" value="TreeGrafter"/>
</dbReference>
<evidence type="ECO:0000256" key="2">
    <source>
        <dbReference type="ARBA" id="ARBA00004818"/>
    </source>
</evidence>
<keyword evidence="5" id="KW-0378">Hydrolase</keyword>
<dbReference type="GO" id="GO:0008967">
    <property type="term" value="F:phosphoglycolate phosphatase activity"/>
    <property type="evidence" value="ECO:0007669"/>
    <property type="project" value="UniProtKB-EC"/>
</dbReference>
<dbReference type="Pfam" id="PF13419">
    <property type="entry name" value="HAD_2"/>
    <property type="match status" value="1"/>
</dbReference>